<dbReference type="PANTHER" id="PTHR43510">
    <property type="entry name" value="AMINOTRANSFERASE FUNCTION, HYPOTHETICAL (EUROFUNG)"/>
    <property type="match status" value="1"/>
</dbReference>
<accession>A0A1I0EMB7</accession>
<evidence type="ECO:0000259" key="2">
    <source>
        <dbReference type="Pfam" id="PF00155"/>
    </source>
</evidence>
<name>A0A1I0EMB7_9FIRM</name>
<protein>
    <recommendedName>
        <fullName evidence="1">Aminotransferase</fullName>
        <ecNumber evidence="1">2.6.1.-</ecNumber>
    </recommendedName>
</protein>
<evidence type="ECO:0000313" key="3">
    <source>
        <dbReference type="EMBL" id="SET46101.1"/>
    </source>
</evidence>
<dbReference type="OrthoDB" id="9802328at2"/>
<dbReference type="Gene3D" id="3.90.1150.10">
    <property type="entry name" value="Aspartate Aminotransferase, domain 1"/>
    <property type="match status" value="1"/>
</dbReference>
<dbReference type="Proteomes" id="UP000198558">
    <property type="component" value="Unassembled WGS sequence"/>
</dbReference>
<comment type="similarity">
    <text evidence="1">Belongs to the class-I pyridoxal-phosphate-dependent aminotransferase family.</text>
</comment>
<dbReference type="Gene3D" id="3.40.640.10">
    <property type="entry name" value="Type I PLP-dependent aspartate aminotransferase-like (Major domain)"/>
    <property type="match status" value="1"/>
</dbReference>
<dbReference type="RefSeq" id="WP_092353682.1">
    <property type="nucleotide sequence ID" value="NZ_FOIN01000012.1"/>
</dbReference>
<dbReference type="EC" id="2.6.1.-" evidence="1"/>
<dbReference type="GO" id="GO:0008483">
    <property type="term" value="F:transaminase activity"/>
    <property type="evidence" value="ECO:0007669"/>
    <property type="project" value="UniProtKB-KW"/>
</dbReference>
<dbReference type="Pfam" id="PF00155">
    <property type="entry name" value="Aminotran_1_2"/>
    <property type="match status" value="1"/>
</dbReference>
<dbReference type="CDD" id="cd00609">
    <property type="entry name" value="AAT_like"/>
    <property type="match status" value="1"/>
</dbReference>
<dbReference type="InterPro" id="IPR015421">
    <property type="entry name" value="PyrdxlP-dep_Trfase_major"/>
</dbReference>
<keyword evidence="4" id="KW-1185">Reference proteome</keyword>
<dbReference type="SUPFAM" id="SSF53383">
    <property type="entry name" value="PLP-dependent transferases"/>
    <property type="match status" value="1"/>
</dbReference>
<keyword evidence="1 3" id="KW-0808">Transferase</keyword>
<dbReference type="InterPro" id="IPR004839">
    <property type="entry name" value="Aminotransferase_I/II_large"/>
</dbReference>
<feature type="domain" description="Aminotransferase class I/classII large" evidence="2">
    <location>
        <begin position="43"/>
        <end position="352"/>
    </location>
</feature>
<dbReference type="GeneID" id="78288314"/>
<gene>
    <name evidence="3" type="ORF">SAMN04489758_11227</name>
</gene>
<organism evidence="3 4">
    <name type="scientific">Thomasclavelia cocleata</name>
    <dbReference type="NCBI Taxonomy" id="69824"/>
    <lineage>
        <taxon>Bacteria</taxon>
        <taxon>Bacillati</taxon>
        <taxon>Bacillota</taxon>
        <taxon>Erysipelotrichia</taxon>
        <taxon>Erysipelotrichales</taxon>
        <taxon>Coprobacillaceae</taxon>
        <taxon>Thomasclavelia</taxon>
    </lineage>
</organism>
<dbReference type="InterPro" id="IPR004838">
    <property type="entry name" value="NHTrfase_class1_PyrdxlP-BS"/>
</dbReference>
<proteinExistence type="inferred from homology"/>
<dbReference type="InterPro" id="IPR015424">
    <property type="entry name" value="PyrdxlP-dep_Trfase"/>
</dbReference>
<keyword evidence="1 3" id="KW-0032">Aminotransferase</keyword>
<dbReference type="InterPro" id="IPR015422">
    <property type="entry name" value="PyrdxlP-dep_Trfase_small"/>
</dbReference>
<comment type="cofactor">
    <cofactor evidence="1">
        <name>pyridoxal 5'-phosphate</name>
        <dbReference type="ChEBI" id="CHEBI:597326"/>
    </cofactor>
</comment>
<reference evidence="4" key="1">
    <citation type="submission" date="2016-10" db="EMBL/GenBank/DDBJ databases">
        <authorList>
            <person name="Varghese N."/>
            <person name="Submissions S."/>
        </authorList>
    </citation>
    <scope>NUCLEOTIDE SEQUENCE [LARGE SCALE GENOMIC DNA]</scope>
    <source>
        <strain evidence="4">DSM 1551</strain>
    </source>
</reference>
<dbReference type="PROSITE" id="PS00105">
    <property type="entry name" value="AA_TRANSFER_CLASS_1"/>
    <property type="match status" value="1"/>
</dbReference>
<evidence type="ECO:0000256" key="1">
    <source>
        <dbReference type="RuleBase" id="RU000481"/>
    </source>
</evidence>
<dbReference type="PANTHER" id="PTHR43510:SF1">
    <property type="entry name" value="AMINOTRANSFERASE FUNCTION, HYPOTHETICAL (EUROFUNG)"/>
    <property type="match status" value="1"/>
</dbReference>
<dbReference type="EMBL" id="FOIN01000012">
    <property type="protein sequence ID" value="SET46101.1"/>
    <property type="molecule type" value="Genomic_DNA"/>
</dbReference>
<dbReference type="AlphaFoldDB" id="A0A1I0EMB7"/>
<dbReference type="GO" id="GO:0030170">
    <property type="term" value="F:pyridoxal phosphate binding"/>
    <property type="evidence" value="ECO:0007669"/>
    <property type="project" value="InterPro"/>
</dbReference>
<evidence type="ECO:0000313" key="4">
    <source>
        <dbReference type="Proteomes" id="UP000198558"/>
    </source>
</evidence>
<sequence length="370" mass="42340">MKIDLFDVEAWMTEHEVDYRYNLAETCVASMSINDLLEMVEEKETVIKNLFDTKLNYGPITGSVRLRKGIAKLYQTGDADNITISHGCINANELVLISLLEKGDHIITITPTYQQMYSFPESFGVETSLVELDEENDWLPKLEDFEKEIKENTRMICLVNPNNPTSTKFSKDFLLKLIAIAKKHNLYILCDEVYQGLGQDEVSVSDLYDLGISTSSLSKVTSFAGLRVGWIKADKEIIKIINDRRDYHIISTGYINDYLAAIVVENYDKIIKRSRNIINTNRQILIEWLNNEPLVDCVVPEVGTIAFLRYKLPIKSRDLCVELQKDTGVFFVPGACFNQEYCLRFGFANKSEDIKAGLELFSKWLHNKVK</sequence>